<proteinExistence type="inferred from homology"/>
<comment type="cofactor">
    <cofactor evidence="1">
        <name>FMN</name>
        <dbReference type="ChEBI" id="CHEBI:58210"/>
    </cofactor>
</comment>
<protein>
    <submittedName>
        <fullName evidence="7">Nitroreductase-like protein</fullName>
    </submittedName>
</protein>
<dbReference type="Pfam" id="PF00881">
    <property type="entry name" value="Nitroreductase"/>
    <property type="match status" value="1"/>
</dbReference>
<keyword evidence="4" id="KW-0288">FMN</keyword>
<dbReference type="AlphaFoldDB" id="A0A9P9DDY2"/>
<dbReference type="OrthoDB" id="41362at2759"/>
<dbReference type="InterPro" id="IPR000415">
    <property type="entry name" value="Nitroreductase-like"/>
</dbReference>
<evidence type="ECO:0000256" key="5">
    <source>
        <dbReference type="ARBA" id="ARBA00023002"/>
    </source>
</evidence>
<dbReference type="CDD" id="cd02136">
    <property type="entry name" value="PnbA_NfnB-like"/>
    <property type="match status" value="1"/>
</dbReference>
<comment type="caution">
    <text evidence="7">The sequence shown here is derived from an EMBL/GenBank/DDBJ whole genome shotgun (WGS) entry which is preliminary data.</text>
</comment>
<keyword evidence="8" id="KW-1185">Reference proteome</keyword>
<evidence type="ECO:0000256" key="3">
    <source>
        <dbReference type="ARBA" id="ARBA00022630"/>
    </source>
</evidence>
<dbReference type="PANTHER" id="PTHR43673:SF2">
    <property type="entry name" value="NITROREDUCTASE"/>
    <property type="match status" value="1"/>
</dbReference>
<dbReference type="PANTHER" id="PTHR43673">
    <property type="entry name" value="NAD(P)H NITROREDUCTASE YDGI-RELATED"/>
    <property type="match status" value="1"/>
</dbReference>
<evidence type="ECO:0000313" key="8">
    <source>
        <dbReference type="Proteomes" id="UP000738349"/>
    </source>
</evidence>
<feature type="domain" description="Nitroreductase" evidence="6">
    <location>
        <begin position="11"/>
        <end position="195"/>
    </location>
</feature>
<dbReference type="EMBL" id="JAGMUV010000028">
    <property type="protein sequence ID" value="KAH7117493.1"/>
    <property type="molecule type" value="Genomic_DNA"/>
</dbReference>
<organism evidence="7 8">
    <name type="scientific">Dactylonectria macrodidyma</name>
    <dbReference type="NCBI Taxonomy" id="307937"/>
    <lineage>
        <taxon>Eukaryota</taxon>
        <taxon>Fungi</taxon>
        <taxon>Dikarya</taxon>
        <taxon>Ascomycota</taxon>
        <taxon>Pezizomycotina</taxon>
        <taxon>Sordariomycetes</taxon>
        <taxon>Hypocreomycetidae</taxon>
        <taxon>Hypocreales</taxon>
        <taxon>Nectriaceae</taxon>
        <taxon>Dactylonectria</taxon>
    </lineage>
</organism>
<reference evidence="7" key="1">
    <citation type="journal article" date="2021" name="Nat. Commun.">
        <title>Genetic determinants of endophytism in the Arabidopsis root mycobiome.</title>
        <authorList>
            <person name="Mesny F."/>
            <person name="Miyauchi S."/>
            <person name="Thiergart T."/>
            <person name="Pickel B."/>
            <person name="Atanasova L."/>
            <person name="Karlsson M."/>
            <person name="Huettel B."/>
            <person name="Barry K.W."/>
            <person name="Haridas S."/>
            <person name="Chen C."/>
            <person name="Bauer D."/>
            <person name="Andreopoulos W."/>
            <person name="Pangilinan J."/>
            <person name="LaButti K."/>
            <person name="Riley R."/>
            <person name="Lipzen A."/>
            <person name="Clum A."/>
            <person name="Drula E."/>
            <person name="Henrissat B."/>
            <person name="Kohler A."/>
            <person name="Grigoriev I.V."/>
            <person name="Martin F.M."/>
            <person name="Hacquard S."/>
        </authorList>
    </citation>
    <scope>NUCLEOTIDE SEQUENCE</scope>
    <source>
        <strain evidence="7">MPI-CAGE-AT-0147</strain>
    </source>
</reference>
<name>A0A9P9DDY2_9HYPO</name>
<dbReference type="Gene3D" id="3.40.109.10">
    <property type="entry name" value="NADH Oxidase"/>
    <property type="match status" value="1"/>
</dbReference>
<dbReference type="GO" id="GO:0016491">
    <property type="term" value="F:oxidoreductase activity"/>
    <property type="evidence" value="ECO:0007669"/>
    <property type="project" value="UniProtKB-KW"/>
</dbReference>
<dbReference type="Proteomes" id="UP000738349">
    <property type="component" value="Unassembled WGS sequence"/>
</dbReference>
<evidence type="ECO:0000259" key="6">
    <source>
        <dbReference type="Pfam" id="PF00881"/>
    </source>
</evidence>
<keyword evidence="5" id="KW-0560">Oxidoreductase</keyword>
<dbReference type="SUPFAM" id="SSF55469">
    <property type="entry name" value="FMN-dependent nitroreductase-like"/>
    <property type="match status" value="1"/>
</dbReference>
<gene>
    <name evidence="7" type="ORF">EDB81DRAFT_952906</name>
</gene>
<evidence type="ECO:0000256" key="2">
    <source>
        <dbReference type="ARBA" id="ARBA00007118"/>
    </source>
</evidence>
<evidence type="ECO:0000256" key="1">
    <source>
        <dbReference type="ARBA" id="ARBA00001917"/>
    </source>
</evidence>
<evidence type="ECO:0000313" key="7">
    <source>
        <dbReference type="EMBL" id="KAH7117493.1"/>
    </source>
</evidence>
<comment type="similarity">
    <text evidence="2">Belongs to the nitroreductase family.</text>
</comment>
<keyword evidence="3" id="KW-0285">Flavoprotein</keyword>
<accession>A0A9P9DDY2</accession>
<evidence type="ECO:0000256" key="4">
    <source>
        <dbReference type="ARBA" id="ARBA00022643"/>
    </source>
</evidence>
<sequence length="221" mass="23995">MGTQLSLDEYITQRHSTRGFLKTPIPRALIEQSLDLAQHAPSNSNIQPWRLVIVSGPGRDRLSKALLAAAASEGKPNVPELPQAFRHYRSDLGGALYGGVMGIPRDDSAARLAAELRNYDFFGAPTVAIVTMDNELGAPDSLSVGMYLQLLLLALEKDGIESCVQVSVAGYPEVLRKELDIPANQEVICGVSLGYPDPAYKGNIFRAKKEPFTEVARFVDA</sequence>
<dbReference type="InterPro" id="IPR029479">
    <property type="entry name" value="Nitroreductase"/>
</dbReference>